<dbReference type="Gene3D" id="3.40.720.10">
    <property type="entry name" value="Alkaline Phosphatase, subunit A"/>
    <property type="match status" value="1"/>
</dbReference>
<organism evidence="5 6">
    <name type="scientific">Enhygromyxa salina</name>
    <dbReference type="NCBI Taxonomy" id="215803"/>
    <lineage>
        <taxon>Bacteria</taxon>
        <taxon>Pseudomonadati</taxon>
        <taxon>Myxococcota</taxon>
        <taxon>Polyangia</taxon>
        <taxon>Nannocystales</taxon>
        <taxon>Nannocystaceae</taxon>
        <taxon>Enhygromyxa</taxon>
    </lineage>
</organism>
<dbReference type="PANTHER" id="PTHR42693">
    <property type="entry name" value="ARYLSULFATASE FAMILY MEMBER"/>
    <property type="match status" value="1"/>
</dbReference>
<feature type="region of interest" description="Disordered" evidence="3">
    <location>
        <begin position="162"/>
        <end position="226"/>
    </location>
</feature>
<evidence type="ECO:0000256" key="1">
    <source>
        <dbReference type="ARBA" id="ARBA00008779"/>
    </source>
</evidence>
<dbReference type="Proteomes" id="UP000237968">
    <property type="component" value="Unassembled WGS sequence"/>
</dbReference>
<feature type="compositionally biased region" description="Polar residues" evidence="3">
    <location>
        <begin position="162"/>
        <end position="176"/>
    </location>
</feature>
<evidence type="ECO:0000313" key="6">
    <source>
        <dbReference type="Proteomes" id="UP000237968"/>
    </source>
</evidence>
<comment type="similarity">
    <text evidence="1">Belongs to the sulfatase family.</text>
</comment>
<evidence type="ECO:0000256" key="3">
    <source>
        <dbReference type="SAM" id="MobiDB-lite"/>
    </source>
</evidence>
<proteinExistence type="inferred from homology"/>
<feature type="region of interest" description="Disordered" evidence="3">
    <location>
        <begin position="592"/>
        <end position="611"/>
    </location>
</feature>
<feature type="compositionally biased region" description="Polar residues" evidence="3">
    <location>
        <begin position="184"/>
        <end position="214"/>
    </location>
</feature>
<gene>
    <name evidence="5" type="ORF">ENSA5_58540</name>
</gene>
<dbReference type="RefSeq" id="WP_106395057.1">
    <property type="nucleotide sequence ID" value="NZ_PVNK01000257.1"/>
</dbReference>
<reference evidence="5 6" key="1">
    <citation type="submission" date="2018-03" db="EMBL/GenBank/DDBJ databases">
        <title>Draft Genome Sequences of the Obligatory Marine Myxobacteria Enhygromyxa salina SWB005.</title>
        <authorList>
            <person name="Poehlein A."/>
            <person name="Moghaddam J.A."/>
            <person name="Harms H."/>
            <person name="Alanjari M."/>
            <person name="Koenig G.M."/>
            <person name="Daniel R."/>
            <person name="Schaeberle T.F."/>
        </authorList>
    </citation>
    <scope>NUCLEOTIDE SEQUENCE [LARGE SCALE GENOMIC DNA]</scope>
    <source>
        <strain evidence="5 6">SWB005</strain>
    </source>
</reference>
<protein>
    <submittedName>
        <fullName evidence="5">Sulfatase</fullName>
    </submittedName>
</protein>
<accession>A0A2S9XE38</accession>
<dbReference type="Pfam" id="PF00884">
    <property type="entry name" value="Sulfatase"/>
    <property type="match status" value="1"/>
</dbReference>
<evidence type="ECO:0000259" key="4">
    <source>
        <dbReference type="Pfam" id="PF00884"/>
    </source>
</evidence>
<name>A0A2S9XE38_9BACT</name>
<dbReference type="AlphaFoldDB" id="A0A2S9XE38"/>
<feature type="domain" description="Sulfatase N-terminal" evidence="4">
    <location>
        <begin position="13"/>
        <end position="454"/>
    </location>
</feature>
<dbReference type="SUPFAM" id="SSF53649">
    <property type="entry name" value="Alkaline phosphatase-like"/>
    <property type="match status" value="1"/>
</dbReference>
<evidence type="ECO:0000256" key="2">
    <source>
        <dbReference type="ARBA" id="ARBA00022801"/>
    </source>
</evidence>
<comment type="caution">
    <text evidence="5">The sequence shown here is derived from an EMBL/GenBank/DDBJ whole genome shotgun (WGS) entry which is preliminary data.</text>
</comment>
<keyword evidence="2" id="KW-0378">Hydrolase</keyword>
<dbReference type="InterPro" id="IPR000917">
    <property type="entry name" value="Sulfatase_N"/>
</dbReference>
<dbReference type="EMBL" id="PVNK01000257">
    <property type="protein sequence ID" value="PRP91117.1"/>
    <property type="molecule type" value="Genomic_DNA"/>
</dbReference>
<dbReference type="GO" id="GO:0004065">
    <property type="term" value="F:arylsulfatase activity"/>
    <property type="evidence" value="ECO:0007669"/>
    <property type="project" value="TreeGrafter"/>
</dbReference>
<dbReference type="InterPro" id="IPR050738">
    <property type="entry name" value="Sulfatase"/>
</dbReference>
<sequence length="611" mass="64929">MSYPGWGPFTSPPNILILITDQQSAVQHFPLVSDGSGGSVPWASVNLPTLTSLQAGGIAFSNAITSTCACSPSRATLWTGTYPQTNGVPQTDGQLPTVASGTLNIASMLAAANYQVVYKGKWHLHKDSYDVGGESQPSFITSATVRPIASSDAANEDNLMMQSWGWNTTPNPSYDPNNPAAGPQSWSAWTSPDSGTELSSGPTPTASDTSSLNTLGGLPAVGTKPAPLPANDWRVVHGDGLQATQQSAIDFLTQQSTNPSGPFCLVVALTNPHDIFVYPSNVDPSFPGYDKKNDANYDPKVINSAPFTGFSPPSTETEDISTTKPSTQATLLDNFQGGPLTSPYDTQYVQFYAYLQTLADSLTGDIIGAMSSDLLANTIIIRISDHGEMSQAHGGLREKENTAYRETLNVPVVFSNPQLLAYYQQRRGGSGGVVLDQLVGHVDLLPTLATITGVPSTAQPAFQGRDYSDLLLGNPDAWSPYTTTKTGGLPAVLFTFDDGFVTNMNPVNHIRCIVTPQYKYAVYYGPGYSKPEFEFYDYSTSAGVAETDNLLAGTVKGNTTVQAPTASTVLVASQGWTWQDVHDDLSALMASGSTDTTPSGWQTTPVSTYSV</sequence>
<keyword evidence="6" id="KW-1185">Reference proteome</keyword>
<dbReference type="PANTHER" id="PTHR42693:SF53">
    <property type="entry name" value="ENDO-4-O-SULFATASE"/>
    <property type="match status" value="1"/>
</dbReference>
<dbReference type="OrthoDB" id="5500422at2"/>
<evidence type="ECO:0000313" key="5">
    <source>
        <dbReference type="EMBL" id="PRP91117.1"/>
    </source>
</evidence>
<dbReference type="InterPro" id="IPR017850">
    <property type="entry name" value="Alkaline_phosphatase_core_sf"/>
</dbReference>